<dbReference type="Pfam" id="PF07617">
    <property type="entry name" value="DUF1579"/>
    <property type="match status" value="1"/>
</dbReference>
<reference evidence="1 2" key="1">
    <citation type="submission" date="2019-02" db="EMBL/GenBank/DDBJ databases">
        <title>Deep-cultivation of Planctomycetes and their phenomic and genomic characterization uncovers novel biology.</title>
        <authorList>
            <person name="Wiegand S."/>
            <person name="Jogler M."/>
            <person name="Boedeker C."/>
            <person name="Pinto D."/>
            <person name="Vollmers J."/>
            <person name="Rivas-Marin E."/>
            <person name="Kohn T."/>
            <person name="Peeters S.H."/>
            <person name="Heuer A."/>
            <person name="Rast P."/>
            <person name="Oberbeckmann S."/>
            <person name="Bunk B."/>
            <person name="Jeske O."/>
            <person name="Meyerdierks A."/>
            <person name="Storesund J.E."/>
            <person name="Kallscheuer N."/>
            <person name="Luecker S."/>
            <person name="Lage O.M."/>
            <person name="Pohl T."/>
            <person name="Merkel B.J."/>
            <person name="Hornburger P."/>
            <person name="Mueller R.-W."/>
            <person name="Bruemmer F."/>
            <person name="Labrenz M."/>
            <person name="Spormann A.M."/>
            <person name="Op Den Camp H."/>
            <person name="Overmann J."/>
            <person name="Amann R."/>
            <person name="Jetten M.S.M."/>
            <person name="Mascher T."/>
            <person name="Medema M.H."/>
            <person name="Devos D.P."/>
            <person name="Kaster A.-K."/>
            <person name="Ovreas L."/>
            <person name="Rohde M."/>
            <person name="Galperin M.Y."/>
            <person name="Jogler C."/>
        </authorList>
    </citation>
    <scope>NUCLEOTIDE SEQUENCE [LARGE SCALE GENOMIC DNA]</scope>
    <source>
        <strain evidence="1 2">Pan14r</strain>
    </source>
</reference>
<sequence>MSSNTSEPHQWLEQLVGQWTFHHECINPDGSKMQVDGRVDCRMLGNLWLVCEYSGGSGEEQWSSIMALGYDTAKSAYVGSFVASMMDNLWLYQGDRNEAGNAVVLQTEGPKFDGSGTCPYRDTIKIIDVDCWQMTSEMQDDDGNWICFMNGTQQRDG</sequence>
<name>A0A5C5Y3D0_9PLAN</name>
<comment type="caution">
    <text evidence="1">The sequence shown here is derived from an EMBL/GenBank/DDBJ whole genome shotgun (WGS) entry which is preliminary data.</text>
</comment>
<dbReference type="OrthoDB" id="512336at2"/>
<protein>
    <recommendedName>
        <fullName evidence="3">DUF1579 domain-containing protein</fullName>
    </recommendedName>
</protein>
<gene>
    <name evidence="1" type="ORF">Pan14r_20220</name>
</gene>
<evidence type="ECO:0008006" key="3">
    <source>
        <dbReference type="Google" id="ProtNLM"/>
    </source>
</evidence>
<dbReference type="InterPro" id="IPR011473">
    <property type="entry name" value="DUF1579"/>
</dbReference>
<evidence type="ECO:0000313" key="2">
    <source>
        <dbReference type="Proteomes" id="UP000317238"/>
    </source>
</evidence>
<keyword evidence="2" id="KW-1185">Reference proteome</keyword>
<accession>A0A5C5Y3D0</accession>
<dbReference type="EMBL" id="SJPL01000001">
    <property type="protein sequence ID" value="TWT69730.1"/>
    <property type="molecule type" value="Genomic_DNA"/>
</dbReference>
<dbReference type="RefSeq" id="WP_146439010.1">
    <property type="nucleotide sequence ID" value="NZ_SJPL01000001.1"/>
</dbReference>
<organism evidence="1 2">
    <name type="scientific">Crateriforma conspicua</name>
    <dbReference type="NCBI Taxonomy" id="2527996"/>
    <lineage>
        <taxon>Bacteria</taxon>
        <taxon>Pseudomonadati</taxon>
        <taxon>Planctomycetota</taxon>
        <taxon>Planctomycetia</taxon>
        <taxon>Planctomycetales</taxon>
        <taxon>Planctomycetaceae</taxon>
        <taxon>Crateriforma</taxon>
    </lineage>
</organism>
<evidence type="ECO:0000313" key="1">
    <source>
        <dbReference type="EMBL" id="TWT69730.1"/>
    </source>
</evidence>
<dbReference type="AlphaFoldDB" id="A0A5C5Y3D0"/>
<dbReference type="Proteomes" id="UP000317238">
    <property type="component" value="Unassembled WGS sequence"/>
</dbReference>
<proteinExistence type="predicted"/>